<keyword evidence="4" id="KW-0808">Transferase</keyword>
<feature type="transmembrane region" description="Helical" evidence="9">
    <location>
        <begin position="89"/>
        <end position="109"/>
    </location>
</feature>
<feature type="transmembrane region" description="Helical" evidence="9">
    <location>
        <begin position="25"/>
        <end position="44"/>
    </location>
</feature>
<dbReference type="Pfam" id="PF07730">
    <property type="entry name" value="HisKA_3"/>
    <property type="match status" value="1"/>
</dbReference>
<sequence>MFGVSVLAEIAAIILLWRLEPVYDTLLYVLFNLATAGAGAVIAWRRPGNPIGWLFLGFGLLNTLASDLSHGWGLRAAAEGWPGGPVGEGIAAVSWLPSGYGWTLTFLLFPTGRLPGRRWRAVPWLGAAGLVVSMSAWTLSPERGRDFVSGRNPIAVAGLPTGLLLAIGMPLFLGALLAAVVSLAIRFRRSEGLERQQLKWFVLAAVVAAVALPTSFALWYVSPAAGVIAAVALTGLPLAAVAAILRYRLYDVDLVISRTVGYAGLTVLLVASYAIVTVALGAFLGRGSGWTVAVATLVCAVLFRPLRARIQGAVDRRFNRSRYDALHRMGAFLDDVRAGRRLPEDVEVLLREILADPTLELLVFLPETHRYADLTGVSRDGLTGDGRQRIAIERGDQQIGVVLCDATSPLGPELVRRVLEHGGLAVEIARLRAELNLQLTEVKASRARIVAAANAERRRMERDLHDGAQQRLVSIGLALRHAQHQLGSPGGAVTAGAGPGGADIAAVRATLDGAVAEAAVAIGELRELARGLPPAQLDAGLGPACAELARRAPLPVSVRMPDRRFDSGVEAAVYFICCEGLTNAVKHASATRVDLIAAHRREHLVVRVVDDGVGGAAPRNGTGLTGLADRVAALGGSFRVQSRPGAGTTLVAELPCGS</sequence>
<feature type="transmembrane region" description="Helical" evidence="9">
    <location>
        <begin position="259"/>
        <end position="283"/>
    </location>
</feature>
<dbReference type="EC" id="2.7.13.3" evidence="2"/>
<keyword evidence="6" id="KW-0418">Kinase</keyword>
<feature type="transmembrane region" description="Helical" evidence="9">
    <location>
        <begin position="51"/>
        <end position="69"/>
    </location>
</feature>
<feature type="transmembrane region" description="Helical" evidence="9">
    <location>
        <begin position="159"/>
        <end position="186"/>
    </location>
</feature>
<keyword evidence="5" id="KW-0547">Nucleotide-binding</keyword>
<dbReference type="SMART" id="SM00387">
    <property type="entry name" value="HATPase_c"/>
    <property type="match status" value="1"/>
</dbReference>
<dbReference type="Proteomes" id="UP001500190">
    <property type="component" value="Unassembled WGS sequence"/>
</dbReference>
<keyword evidence="9" id="KW-0812">Transmembrane</keyword>
<proteinExistence type="predicted"/>
<evidence type="ECO:0000256" key="4">
    <source>
        <dbReference type="ARBA" id="ARBA00022679"/>
    </source>
</evidence>
<evidence type="ECO:0000256" key="1">
    <source>
        <dbReference type="ARBA" id="ARBA00000085"/>
    </source>
</evidence>
<evidence type="ECO:0000256" key="3">
    <source>
        <dbReference type="ARBA" id="ARBA00022553"/>
    </source>
</evidence>
<evidence type="ECO:0000313" key="11">
    <source>
        <dbReference type="EMBL" id="GAA1581767.1"/>
    </source>
</evidence>
<comment type="caution">
    <text evidence="11">The sequence shown here is derived from an EMBL/GenBank/DDBJ whole genome shotgun (WGS) entry which is preliminary data.</text>
</comment>
<feature type="transmembrane region" description="Helical" evidence="9">
    <location>
        <begin position="227"/>
        <end position="247"/>
    </location>
</feature>
<evidence type="ECO:0000256" key="6">
    <source>
        <dbReference type="ARBA" id="ARBA00022777"/>
    </source>
</evidence>
<evidence type="ECO:0000256" key="9">
    <source>
        <dbReference type="SAM" id="Phobius"/>
    </source>
</evidence>
<dbReference type="InterPro" id="IPR050482">
    <property type="entry name" value="Sensor_HK_TwoCompSys"/>
</dbReference>
<evidence type="ECO:0000259" key="10">
    <source>
        <dbReference type="SMART" id="SM00387"/>
    </source>
</evidence>
<dbReference type="Pfam" id="PF02518">
    <property type="entry name" value="HATPase_c"/>
    <property type="match status" value="1"/>
</dbReference>
<protein>
    <recommendedName>
        <fullName evidence="2">histidine kinase</fullName>
        <ecNumber evidence="2">2.7.13.3</ecNumber>
    </recommendedName>
</protein>
<dbReference type="InterPro" id="IPR003594">
    <property type="entry name" value="HATPase_dom"/>
</dbReference>
<reference evidence="11 12" key="1">
    <citation type="journal article" date="2019" name="Int. J. Syst. Evol. Microbiol.">
        <title>The Global Catalogue of Microorganisms (GCM) 10K type strain sequencing project: providing services to taxonomists for standard genome sequencing and annotation.</title>
        <authorList>
            <consortium name="The Broad Institute Genomics Platform"/>
            <consortium name="The Broad Institute Genome Sequencing Center for Infectious Disease"/>
            <person name="Wu L."/>
            <person name="Ma J."/>
        </authorList>
    </citation>
    <scope>NUCLEOTIDE SEQUENCE [LARGE SCALE GENOMIC DNA]</scope>
    <source>
        <strain evidence="11 12">JCM 14304</strain>
    </source>
</reference>
<name>A0ABN2DNP3_9ACTN</name>
<feature type="transmembrane region" description="Helical" evidence="9">
    <location>
        <begin position="198"/>
        <end position="221"/>
    </location>
</feature>
<evidence type="ECO:0000256" key="2">
    <source>
        <dbReference type="ARBA" id="ARBA00012438"/>
    </source>
</evidence>
<dbReference type="PANTHER" id="PTHR24421">
    <property type="entry name" value="NITRATE/NITRITE SENSOR PROTEIN NARX-RELATED"/>
    <property type="match status" value="1"/>
</dbReference>
<accession>A0ABN2DNP3</accession>
<evidence type="ECO:0000256" key="5">
    <source>
        <dbReference type="ARBA" id="ARBA00022741"/>
    </source>
</evidence>
<evidence type="ECO:0000313" key="12">
    <source>
        <dbReference type="Proteomes" id="UP001500190"/>
    </source>
</evidence>
<keyword evidence="3" id="KW-0597">Phosphoprotein</keyword>
<dbReference type="CDD" id="cd16917">
    <property type="entry name" value="HATPase_UhpB-NarQ-NarX-like"/>
    <property type="match status" value="1"/>
</dbReference>
<feature type="domain" description="Histidine kinase/HSP90-like ATPase" evidence="10">
    <location>
        <begin position="568"/>
        <end position="658"/>
    </location>
</feature>
<feature type="transmembrane region" description="Helical" evidence="9">
    <location>
        <begin position="121"/>
        <end position="139"/>
    </location>
</feature>
<dbReference type="Gene3D" id="1.20.5.1930">
    <property type="match status" value="1"/>
</dbReference>
<keyword evidence="9" id="KW-0472">Membrane</keyword>
<keyword evidence="7" id="KW-0067">ATP-binding</keyword>
<keyword evidence="12" id="KW-1185">Reference proteome</keyword>
<evidence type="ECO:0000256" key="7">
    <source>
        <dbReference type="ARBA" id="ARBA00022840"/>
    </source>
</evidence>
<evidence type="ECO:0000256" key="8">
    <source>
        <dbReference type="ARBA" id="ARBA00023012"/>
    </source>
</evidence>
<comment type="catalytic activity">
    <reaction evidence="1">
        <text>ATP + protein L-histidine = ADP + protein N-phospho-L-histidine.</text>
        <dbReference type="EC" id="2.7.13.3"/>
    </reaction>
</comment>
<keyword evidence="9" id="KW-1133">Transmembrane helix</keyword>
<dbReference type="EMBL" id="BAAAND010000004">
    <property type="protein sequence ID" value="GAA1581767.1"/>
    <property type="molecule type" value="Genomic_DNA"/>
</dbReference>
<dbReference type="Gene3D" id="3.30.565.10">
    <property type="entry name" value="Histidine kinase-like ATPase, C-terminal domain"/>
    <property type="match status" value="1"/>
</dbReference>
<dbReference type="InterPro" id="IPR011712">
    <property type="entry name" value="Sig_transdc_His_kin_sub3_dim/P"/>
</dbReference>
<organism evidence="11 12">
    <name type="scientific">Kribbella karoonensis</name>
    <dbReference type="NCBI Taxonomy" id="324851"/>
    <lineage>
        <taxon>Bacteria</taxon>
        <taxon>Bacillati</taxon>
        <taxon>Actinomycetota</taxon>
        <taxon>Actinomycetes</taxon>
        <taxon>Propionibacteriales</taxon>
        <taxon>Kribbellaceae</taxon>
        <taxon>Kribbella</taxon>
    </lineage>
</organism>
<dbReference type="PANTHER" id="PTHR24421:SF10">
    <property type="entry name" value="NITRATE_NITRITE SENSOR PROTEIN NARQ"/>
    <property type="match status" value="1"/>
</dbReference>
<dbReference type="InterPro" id="IPR036890">
    <property type="entry name" value="HATPase_C_sf"/>
</dbReference>
<keyword evidence="8" id="KW-0902">Two-component regulatory system</keyword>
<gene>
    <name evidence="11" type="ORF">GCM10009742_28190</name>
</gene>
<dbReference type="SUPFAM" id="SSF55874">
    <property type="entry name" value="ATPase domain of HSP90 chaperone/DNA topoisomerase II/histidine kinase"/>
    <property type="match status" value="1"/>
</dbReference>